<evidence type="ECO:0000313" key="1">
    <source>
        <dbReference type="EMBL" id="KAK0068047.1"/>
    </source>
</evidence>
<organism evidence="1 2">
    <name type="scientific">Biomphalaria pfeifferi</name>
    <name type="common">Bloodfluke planorb</name>
    <name type="synonym">Freshwater snail</name>
    <dbReference type="NCBI Taxonomy" id="112525"/>
    <lineage>
        <taxon>Eukaryota</taxon>
        <taxon>Metazoa</taxon>
        <taxon>Spiralia</taxon>
        <taxon>Lophotrochozoa</taxon>
        <taxon>Mollusca</taxon>
        <taxon>Gastropoda</taxon>
        <taxon>Heterobranchia</taxon>
        <taxon>Euthyneura</taxon>
        <taxon>Panpulmonata</taxon>
        <taxon>Hygrophila</taxon>
        <taxon>Lymnaeoidea</taxon>
        <taxon>Planorbidae</taxon>
        <taxon>Biomphalaria</taxon>
    </lineage>
</organism>
<name>A0AAD8C8W6_BIOPF</name>
<dbReference type="Proteomes" id="UP001233172">
    <property type="component" value="Unassembled WGS sequence"/>
</dbReference>
<gene>
    <name evidence="1" type="ORF">Bpfe_001982</name>
</gene>
<accession>A0AAD8C8W6</accession>
<proteinExistence type="predicted"/>
<reference evidence="1" key="1">
    <citation type="journal article" date="2023" name="PLoS Negl. Trop. Dis.">
        <title>A genome sequence for Biomphalaria pfeifferi, the major vector snail for the human-infecting parasite Schistosoma mansoni.</title>
        <authorList>
            <person name="Bu L."/>
            <person name="Lu L."/>
            <person name="Laidemitt M.R."/>
            <person name="Zhang S.M."/>
            <person name="Mutuku M."/>
            <person name="Mkoji G."/>
            <person name="Steinauer M."/>
            <person name="Loker E.S."/>
        </authorList>
    </citation>
    <scope>NUCLEOTIDE SEQUENCE</scope>
    <source>
        <strain evidence="1">KasaAsao</strain>
    </source>
</reference>
<dbReference type="EMBL" id="JASAOG010000005">
    <property type="protein sequence ID" value="KAK0068047.1"/>
    <property type="molecule type" value="Genomic_DNA"/>
</dbReference>
<evidence type="ECO:0000313" key="2">
    <source>
        <dbReference type="Proteomes" id="UP001233172"/>
    </source>
</evidence>
<protein>
    <submittedName>
        <fullName evidence="1">Uncharacterized protein</fullName>
    </submittedName>
</protein>
<comment type="caution">
    <text evidence="1">The sequence shown here is derived from an EMBL/GenBank/DDBJ whole genome shotgun (WGS) entry which is preliminary data.</text>
</comment>
<reference evidence="1" key="2">
    <citation type="submission" date="2023-04" db="EMBL/GenBank/DDBJ databases">
        <authorList>
            <person name="Bu L."/>
            <person name="Lu L."/>
            <person name="Laidemitt M.R."/>
            <person name="Zhang S.M."/>
            <person name="Mutuku M."/>
            <person name="Mkoji G."/>
            <person name="Steinauer M."/>
            <person name="Loker E.S."/>
        </authorList>
    </citation>
    <scope>NUCLEOTIDE SEQUENCE</scope>
    <source>
        <strain evidence="1">KasaAsao</strain>
        <tissue evidence="1">Whole Snail</tissue>
    </source>
</reference>
<sequence>MKGARMSKGGINLWTMEEKCSRERNPLNNSTNWSPLGTIALLVNNQAEVQRRIPVGGFDFPLNLSGVMRRSAAVTITLRFH</sequence>
<dbReference type="AlphaFoldDB" id="A0AAD8C8W6"/>
<keyword evidence="2" id="KW-1185">Reference proteome</keyword>